<organism evidence="1 2">
    <name type="scientific">Dentiscutata erythropus</name>
    <dbReference type="NCBI Taxonomy" id="1348616"/>
    <lineage>
        <taxon>Eukaryota</taxon>
        <taxon>Fungi</taxon>
        <taxon>Fungi incertae sedis</taxon>
        <taxon>Mucoromycota</taxon>
        <taxon>Glomeromycotina</taxon>
        <taxon>Glomeromycetes</taxon>
        <taxon>Diversisporales</taxon>
        <taxon>Gigasporaceae</taxon>
        <taxon>Dentiscutata</taxon>
    </lineage>
</organism>
<proteinExistence type="predicted"/>
<dbReference type="AlphaFoldDB" id="A0A9N9NZ29"/>
<evidence type="ECO:0000313" key="2">
    <source>
        <dbReference type="Proteomes" id="UP000789405"/>
    </source>
</evidence>
<feature type="non-terminal residue" evidence="1">
    <location>
        <position position="68"/>
    </location>
</feature>
<keyword evidence="2" id="KW-1185">Reference proteome</keyword>
<protein>
    <submittedName>
        <fullName evidence="1">6043_t:CDS:1</fullName>
    </submittedName>
</protein>
<evidence type="ECO:0000313" key="1">
    <source>
        <dbReference type="EMBL" id="CAG8786957.1"/>
    </source>
</evidence>
<accession>A0A9N9NZ29</accession>
<gene>
    <name evidence="1" type="ORF">DERYTH_LOCUS20610</name>
</gene>
<feature type="non-terminal residue" evidence="1">
    <location>
        <position position="1"/>
    </location>
</feature>
<dbReference type="Proteomes" id="UP000789405">
    <property type="component" value="Unassembled WGS sequence"/>
</dbReference>
<name>A0A9N9NZ29_9GLOM</name>
<comment type="caution">
    <text evidence="1">The sequence shown here is derived from an EMBL/GenBank/DDBJ whole genome shotgun (WGS) entry which is preliminary data.</text>
</comment>
<dbReference type="EMBL" id="CAJVPY010024604">
    <property type="protein sequence ID" value="CAG8786957.1"/>
    <property type="molecule type" value="Genomic_DNA"/>
</dbReference>
<sequence>LIDICNVQVSEDDDYLTEEETEEVVSSGEVSLSNVVEKKEDDFVSKISNIEFEDSQFIFSNQIILKGK</sequence>
<reference evidence="1" key="1">
    <citation type="submission" date="2021-06" db="EMBL/GenBank/DDBJ databases">
        <authorList>
            <person name="Kallberg Y."/>
            <person name="Tangrot J."/>
            <person name="Rosling A."/>
        </authorList>
    </citation>
    <scope>NUCLEOTIDE SEQUENCE</scope>
    <source>
        <strain evidence="1">MA453B</strain>
    </source>
</reference>